<dbReference type="AlphaFoldDB" id="A0A6L9MUY5"/>
<name>A0A6L9MUY5_9ALTE</name>
<evidence type="ECO:0000313" key="3">
    <source>
        <dbReference type="EMBL" id="NDW22069.1"/>
    </source>
</evidence>
<comment type="caution">
    <text evidence="3">The sequence shown here is derived from an EMBL/GenBank/DDBJ whole genome shotgun (WGS) entry which is preliminary data.</text>
</comment>
<dbReference type="InterPro" id="IPR011042">
    <property type="entry name" value="6-blade_b-propeller_TolB-like"/>
</dbReference>
<evidence type="ECO:0000256" key="1">
    <source>
        <dbReference type="SAM" id="SignalP"/>
    </source>
</evidence>
<organism evidence="3 4">
    <name type="scientific">Alteromonas hispanica</name>
    <dbReference type="NCBI Taxonomy" id="315421"/>
    <lineage>
        <taxon>Bacteria</taxon>
        <taxon>Pseudomonadati</taxon>
        <taxon>Pseudomonadota</taxon>
        <taxon>Gammaproteobacteria</taxon>
        <taxon>Alteromonadales</taxon>
        <taxon>Alteromonadaceae</taxon>
        <taxon>Alteromonas/Salinimonas group</taxon>
        <taxon>Alteromonas</taxon>
    </lineage>
</organism>
<dbReference type="InterPro" id="IPR003431">
    <property type="entry name" value="B-propeller_Phytase"/>
</dbReference>
<dbReference type="Gene3D" id="2.120.10.30">
    <property type="entry name" value="TolB, C-terminal domain"/>
    <property type="match status" value="2"/>
</dbReference>
<keyword evidence="1" id="KW-0732">Signal</keyword>
<dbReference type="GO" id="GO:0016158">
    <property type="term" value="F:inositol hexakisphosphate 3-phosphatase activity"/>
    <property type="evidence" value="ECO:0007669"/>
    <property type="project" value="InterPro"/>
</dbReference>
<dbReference type="PROSITE" id="PS51662">
    <property type="entry name" value="BP_PHYTASE"/>
    <property type="match status" value="1"/>
</dbReference>
<dbReference type="Pfam" id="PF02333">
    <property type="entry name" value="Phytase"/>
    <property type="match status" value="1"/>
</dbReference>
<feature type="signal peptide" evidence="1">
    <location>
        <begin position="1"/>
        <end position="24"/>
    </location>
</feature>
<feature type="domain" description="BPP" evidence="2">
    <location>
        <begin position="214"/>
        <end position="536"/>
    </location>
</feature>
<protein>
    <submittedName>
        <fullName evidence="3">Phytase</fullName>
    </submittedName>
</protein>
<dbReference type="RefSeq" id="WP_163111939.1">
    <property type="nucleotide sequence ID" value="NZ_JAAAWP010000006.1"/>
</dbReference>
<evidence type="ECO:0000313" key="4">
    <source>
        <dbReference type="Proteomes" id="UP000478837"/>
    </source>
</evidence>
<evidence type="ECO:0000259" key="2">
    <source>
        <dbReference type="PROSITE" id="PS51662"/>
    </source>
</evidence>
<dbReference type="Proteomes" id="UP000478837">
    <property type="component" value="Unassembled WGS sequence"/>
</dbReference>
<accession>A0A6L9MUY5</accession>
<keyword evidence="4" id="KW-1185">Reference proteome</keyword>
<dbReference type="SUPFAM" id="SSF50956">
    <property type="entry name" value="Thermostable phytase (3-phytase)"/>
    <property type="match status" value="2"/>
</dbReference>
<proteinExistence type="predicted"/>
<reference evidence="3 4" key="1">
    <citation type="submission" date="2020-01" db="EMBL/GenBank/DDBJ databases">
        <title>Genomes of bacteria type strains.</title>
        <authorList>
            <person name="Chen J."/>
            <person name="Zhu S."/>
            <person name="Yang J."/>
        </authorList>
    </citation>
    <scope>NUCLEOTIDE SEQUENCE [LARGE SCALE GENOMIC DNA]</scope>
    <source>
        <strain evidence="3 4">LMG 22958</strain>
    </source>
</reference>
<dbReference type="EMBL" id="JAAAWP010000006">
    <property type="protein sequence ID" value="NDW22069.1"/>
    <property type="molecule type" value="Genomic_DNA"/>
</dbReference>
<gene>
    <name evidence="3" type="ORF">GTW09_11090</name>
</gene>
<sequence length="540" mass="59455">MLPRFPLSGLLALSLSLHCYVGYASTQPLPAPFSDDIETYAIHSIDKQRHVAAHIDPLTQALVVSTLDAGHEHNGARMSEKYRTSSPQADVETLCLFEDEQGVGAFLFDVRGMAKQHYLYRKATKQWELLPIREFAVGGEIEYCTVDNASGRVFMAEEGMGVWQISLAPESELVRHLAPLALNEDTVDITLTSKDSVKVTDEKGKVFTFDAEPVAYVRDDLSLLVVDGQTDPVQRFGDAADDPAIWVNNDDPEQSLIIGTDKKAGLDVYNLSGERLQHLPIGKVNNVDVRQSVRFGTQSVDLAVASNRTGNKLSVFNIDVKTRQVSHLADLPTPLNDVYGLCLYQPKEGLEVLVNDSDGTYLRYALSVDNGEFGASLMEQFSVPSQPEGCVADDQHQQLFYGEEASGIWLRSLADINLSSEKVADLNDKVHADIEGMEIYTFDGQRYLVASSQGNDSYAVYAVDDDMRWLGSFRIAPDIEKGIDGASETDGLAISSANLGAGYPEGLLVVQDGRNVMPSDKQNFKLVSGVKLRNFIRQYR</sequence>
<feature type="chain" id="PRO_5026846724" evidence="1">
    <location>
        <begin position="25"/>
        <end position="540"/>
    </location>
</feature>